<evidence type="ECO:0000256" key="1">
    <source>
        <dbReference type="SAM" id="MobiDB-lite"/>
    </source>
</evidence>
<evidence type="ECO:0000313" key="2">
    <source>
        <dbReference type="EMBL" id="GBM99656.1"/>
    </source>
</evidence>
<feature type="region of interest" description="Disordered" evidence="1">
    <location>
        <begin position="1"/>
        <end position="21"/>
    </location>
</feature>
<dbReference type="EMBL" id="BGPR01004438">
    <property type="protein sequence ID" value="GBM99656.1"/>
    <property type="molecule type" value="Genomic_DNA"/>
</dbReference>
<evidence type="ECO:0000313" key="3">
    <source>
        <dbReference type="Proteomes" id="UP000499080"/>
    </source>
</evidence>
<comment type="caution">
    <text evidence="2">The sequence shown here is derived from an EMBL/GenBank/DDBJ whole genome shotgun (WGS) entry which is preliminary data.</text>
</comment>
<accession>A0A4Y2KDI4</accession>
<organism evidence="2 3">
    <name type="scientific">Araneus ventricosus</name>
    <name type="common">Orbweaver spider</name>
    <name type="synonym">Epeira ventricosa</name>
    <dbReference type="NCBI Taxonomy" id="182803"/>
    <lineage>
        <taxon>Eukaryota</taxon>
        <taxon>Metazoa</taxon>
        <taxon>Ecdysozoa</taxon>
        <taxon>Arthropoda</taxon>
        <taxon>Chelicerata</taxon>
        <taxon>Arachnida</taxon>
        <taxon>Araneae</taxon>
        <taxon>Araneomorphae</taxon>
        <taxon>Entelegynae</taxon>
        <taxon>Araneoidea</taxon>
        <taxon>Araneidae</taxon>
        <taxon>Araneus</taxon>
    </lineage>
</organism>
<dbReference type="AlphaFoldDB" id="A0A4Y2KDI4"/>
<dbReference type="Proteomes" id="UP000499080">
    <property type="component" value="Unassembled WGS sequence"/>
</dbReference>
<reference evidence="2 3" key="1">
    <citation type="journal article" date="2019" name="Sci. Rep.">
        <title>Orb-weaving spider Araneus ventricosus genome elucidates the spidroin gene catalogue.</title>
        <authorList>
            <person name="Kono N."/>
            <person name="Nakamura H."/>
            <person name="Ohtoshi R."/>
            <person name="Moran D.A.P."/>
            <person name="Shinohara A."/>
            <person name="Yoshida Y."/>
            <person name="Fujiwara M."/>
            <person name="Mori M."/>
            <person name="Tomita M."/>
            <person name="Arakawa K."/>
        </authorList>
    </citation>
    <scope>NUCLEOTIDE SEQUENCE [LARGE SCALE GENOMIC DNA]</scope>
</reference>
<sequence length="106" mass="11553">MIQFSLRHSRPPESGGRHFTGRKKRTLRPYLVVCVELLDGRDALAVLDALGLFAGMDALSLFAGMDALGLFVGMDELDLREDTDAPGSLKPKTGFSLLMEIQMGLS</sequence>
<gene>
    <name evidence="2" type="ORF">AVEN_257772_1</name>
</gene>
<proteinExistence type="predicted"/>
<protein>
    <submittedName>
        <fullName evidence="2">Uncharacterized protein</fullName>
    </submittedName>
</protein>
<name>A0A4Y2KDI4_ARAVE</name>
<keyword evidence="3" id="KW-1185">Reference proteome</keyword>